<evidence type="ECO:0000313" key="4">
    <source>
        <dbReference type="EMBL" id="CAF4698399.1"/>
    </source>
</evidence>
<evidence type="ECO:0000256" key="2">
    <source>
        <dbReference type="SAM" id="Phobius"/>
    </source>
</evidence>
<gene>
    <name evidence="4" type="ORF">SMN809_LOCUS42957</name>
</gene>
<reference evidence="4" key="1">
    <citation type="submission" date="2021-02" db="EMBL/GenBank/DDBJ databases">
        <authorList>
            <person name="Nowell W R."/>
        </authorList>
    </citation>
    <scope>NUCLEOTIDE SEQUENCE</scope>
</reference>
<evidence type="ECO:0000259" key="3">
    <source>
        <dbReference type="Pfam" id="PF24357"/>
    </source>
</evidence>
<dbReference type="Proteomes" id="UP000676336">
    <property type="component" value="Unassembled WGS sequence"/>
</dbReference>
<feature type="transmembrane region" description="Helical" evidence="2">
    <location>
        <begin position="70"/>
        <end position="91"/>
    </location>
</feature>
<dbReference type="Pfam" id="PF24357">
    <property type="entry name" value="TMD0_ABC"/>
    <property type="match status" value="1"/>
</dbReference>
<feature type="transmembrane region" description="Helical" evidence="2">
    <location>
        <begin position="97"/>
        <end position="117"/>
    </location>
</feature>
<feature type="domain" description="ABC transporter TMD0" evidence="3">
    <location>
        <begin position="18"/>
        <end position="152"/>
    </location>
</feature>
<feature type="transmembrane region" description="Helical" evidence="2">
    <location>
        <begin position="163"/>
        <end position="186"/>
    </location>
</feature>
<dbReference type="GO" id="GO:0016020">
    <property type="term" value="C:membrane"/>
    <property type="evidence" value="ECO:0007669"/>
    <property type="project" value="UniProtKB-SubCell"/>
</dbReference>
<dbReference type="InterPro" id="IPR056227">
    <property type="entry name" value="TMD0_ABC"/>
</dbReference>
<protein>
    <recommendedName>
        <fullName evidence="3">ABC transporter TMD0 domain-containing protein</fullName>
    </recommendedName>
</protein>
<feature type="transmembrane region" description="Helical" evidence="2">
    <location>
        <begin position="124"/>
        <end position="143"/>
    </location>
</feature>
<feature type="transmembrane region" description="Helical" evidence="2">
    <location>
        <begin position="30"/>
        <end position="49"/>
    </location>
</feature>
<keyword evidence="2" id="KW-0472">Membrane</keyword>
<sequence length="257" mass="30655">MIRLCTTSLWDKNVTHSSYPYLTECFRNTILQWVPMSIFWLILPLWLFVLNRRQIKSQPLIVSRLFINKMILTCLFIFLQMIHIINYFVTSTEVKDFVYLLTRILYLITTICILWLINYDRLKNIFSSGLLFIYWLLVFLATIPDLIDYSVKIYQQIQSVSWWIKFITACLQFCVVLCLFIANCFAEKYNAPEATLHERPLVPEFYASFPSRILYSWVTPLILQGYRKPLTEKDCWELPMSERTVTVVDQVRNYMKG</sequence>
<dbReference type="EMBL" id="CAJOBI010125335">
    <property type="protein sequence ID" value="CAF4698399.1"/>
    <property type="molecule type" value="Genomic_DNA"/>
</dbReference>
<name>A0A8S3A854_9BILA</name>
<keyword evidence="2" id="KW-1133">Transmembrane helix</keyword>
<dbReference type="AlphaFoldDB" id="A0A8S3A854"/>
<comment type="subcellular location">
    <subcellularLocation>
        <location evidence="1">Membrane</location>
        <topology evidence="1">Multi-pass membrane protein</topology>
    </subcellularLocation>
</comment>
<keyword evidence="2" id="KW-0812">Transmembrane</keyword>
<feature type="non-terminal residue" evidence="4">
    <location>
        <position position="1"/>
    </location>
</feature>
<comment type="caution">
    <text evidence="4">The sequence shown here is derived from an EMBL/GenBank/DDBJ whole genome shotgun (WGS) entry which is preliminary data.</text>
</comment>
<organism evidence="4 5">
    <name type="scientific">Rotaria magnacalcarata</name>
    <dbReference type="NCBI Taxonomy" id="392030"/>
    <lineage>
        <taxon>Eukaryota</taxon>
        <taxon>Metazoa</taxon>
        <taxon>Spiralia</taxon>
        <taxon>Gnathifera</taxon>
        <taxon>Rotifera</taxon>
        <taxon>Eurotatoria</taxon>
        <taxon>Bdelloidea</taxon>
        <taxon>Philodinida</taxon>
        <taxon>Philodinidae</taxon>
        <taxon>Rotaria</taxon>
    </lineage>
</organism>
<evidence type="ECO:0000313" key="5">
    <source>
        <dbReference type="Proteomes" id="UP000676336"/>
    </source>
</evidence>
<proteinExistence type="predicted"/>
<accession>A0A8S3A854</accession>
<evidence type="ECO:0000256" key="1">
    <source>
        <dbReference type="ARBA" id="ARBA00004141"/>
    </source>
</evidence>